<reference evidence="4 5" key="1">
    <citation type="submission" date="2019-10" db="EMBL/GenBank/DDBJ databases">
        <title>Glycomyces albidus sp. nov., a novel actinomycete isolated from rhizosphere soil of wheat (Triticum aestivum L.).</title>
        <authorList>
            <person name="Qian L."/>
        </authorList>
    </citation>
    <scope>NUCLEOTIDE SEQUENCE [LARGE SCALE GENOMIC DNA]</scope>
    <source>
        <strain evidence="4 5">NEAU-7082</strain>
    </source>
</reference>
<sequence>MGLPVVRGYGWAYPKSMSRRSDRGPRRWLPVAMGHSRNGVIAYLLIAFGVAWGGIAFIFFVLDGSLMNPLLQIPVAFAPAIAALAVRKWVTKEGFGDAGGRLRLRPAKRYYLIAWIGPVAVLAAAIGLAAALAGYRPDFAAVPELVFGADLPWAAVLGIALAAPIAAMPVFWGEEFGWRGYLQQRVGRGPLSAALITGFIWAAWHYPLVFTDYAGGGDEALTIVTWTAQIMLQAIVLAWLFLRSGSVWVACLAHAGNNLVIGTFGHPLLVEQGGFAGWQVNLLESAPLAAVCAWILLTGRLTAAGMAQNTAATGIPAAARWLLTGMSTIGFIGSGNIGGAIARLAVKAGHRVVLSNSRGPETLADLVAELGPNAAAATPAEAAAAADIAVVSIPLHAYRSVPVEELRGKVVFDTNNYYPQRDGQIPELDDESTTVSELLQAHLPESFVIKAFNNIFQDHVVELARPSGHPERSLLAIAGDDAAAKRTATDLLDELGYDAYDVGPLAEGWRYQRDTPAYGLYFSAPFTWGEPAPAPRRLTPEILEPALKAAKRYRDM</sequence>
<dbReference type="Proteomes" id="UP000477750">
    <property type="component" value="Unassembled WGS sequence"/>
</dbReference>
<feature type="transmembrane region" description="Helical" evidence="1">
    <location>
        <begin position="40"/>
        <end position="61"/>
    </location>
</feature>
<feature type="transmembrane region" description="Helical" evidence="1">
    <location>
        <begin position="153"/>
        <end position="172"/>
    </location>
</feature>
<dbReference type="InterPro" id="IPR042150">
    <property type="entry name" value="MmRce1-like"/>
</dbReference>
<dbReference type="GO" id="GO:0004175">
    <property type="term" value="F:endopeptidase activity"/>
    <property type="evidence" value="ECO:0007669"/>
    <property type="project" value="UniProtKB-ARBA"/>
</dbReference>
<evidence type="ECO:0000256" key="1">
    <source>
        <dbReference type="SAM" id="Phobius"/>
    </source>
</evidence>
<feature type="transmembrane region" description="Helical" evidence="1">
    <location>
        <begin position="223"/>
        <end position="242"/>
    </location>
</feature>
<dbReference type="EMBL" id="WIAO01000003">
    <property type="protein sequence ID" value="MQM24645.1"/>
    <property type="molecule type" value="Genomic_DNA"/>
</dbReference>
<dbReference type="InterPro" id="IPR028939">
    <property type="entry name" value="P5C_Rdtase_cat_N"/>
</dbReference>
<dbReference type="AlphaFoldDB" id="A0A6L5G4U4"/>
<feature type="transmembrane region" description="Helical" evidence="1">
    <location>
        <begin position="73"/>
        <end position="90"/>
    </location>
</feature>
<organism evidence="4 5">
    <name type="scientific">Glycomyces albidus</name>
    <dbReference type="NCBI Taxonomy" id="2656774"/>
    <lineage>
        <taxon>Bacteria</taxon>
        <taxon>Bacillati</taxon>
        <taxon>Actinomycetota</taxon>
        <taxon>Actinomycetes</taxon>
        <taxon>Glycomycetales</taxon>
        <taxon>Glycomycetaceae</taxon>
        <taxon>Glycomyces</taxon>
    </lineage>
</organism>
<keyword evidence="1" id="KW-1133">Transmembrane helix</keyword>
<proteinExistence type="predicted"/>
<dbReference type="GO" id="GO:0008237">
    <property type="term" value="F:metallopeptidase activity"/>
    <property type="evidence" value="ECO:0007669"/>
    <property type="project" value="UniProtKB-KW"/>
</dbReference>
<evidence type="ECO:0000259" key="2">
    <source>
        <dbReference type="Pfam" id="PF02517"/>
    </source>
</evidence>
<dbReference type="InterPro" id="IPR036291">
    <property type="entry name" value="NAD(P)-bd_dom_sf"/>
</dbReference>
<dbReference type="Gene3D" id="3.40.50.720">
    <property type="entry name" value="NAD(P)-binding Rossmann-like Domain"/>
    <property type="match status" value="1"/>
</dbReference>
<feature type="domain" description="Pyrroline-5-carboxylate reductase catalytic N-terminal" evidence="3">
    <location>
        <begin position="328"/>
        <end position="416"/>
    </location>
</feature>
<keyword evidence="4" id="KW-0645">Protease</keyword>
<dbReference type="GO" id="GO:0006508">
    <property type="term" value="P:proteolysis"/>
    <property type="evidence" value="ECO:0007669"/>
    <property type="project" value="UniProtKB-KW"/>
</dbReference>
<protein>
    <submittedName>
        <fullName evidence="4">CPBP family intramembrane metalloprotease</fullName>
    </submittedName>
</protein>
<comment type="caution">
    <text evidence="4">The sequence shown here is derived from an EMBL/GenBank/DDBJ whole genome shotgun (WGS) entry which is preliminary data.</text>
</comment>
<feature type="transmembrane region" description="Helical" evidence="1">
    <location>
        <begin position="110"/>
        <end position="133"/>
    </location>
</feature>
<keyword evidence="1" id="KW-0472">Membrane</keyword>
<dbReference type="InterPro" id="IPR003675">
    <property type="entry name" value="Rce1/LyrA-like_dom"/>
</dbReference>
<feature type="domain" description="CAAX prenyl protease 2/Lysostaphin resistance protein A-like" evidence="2">
    <location>
        <begin position="156"/>
        <end position="260"/>
    </location>
</feature>
<dbReference type="GO" id="GO:0080120">
    <property type="term" value="P:CAAX-box protein maturation"/>
    <property type="evidence" value="ECO:0007669"/>
    <property type="project" value="UniProtKB-ARBA"/>
</dbReference>
<keyword evidence="5" id="KW-1185">Reference proteome</keyword>
<dbReference type="PANTHER" id="PTHR35797">
    <property type="entry name" value="PROTEASE-RELATED"/>
    <property type="match status" value="1"/>
</dbReference>
<dbReference type="PANTHER" id="PTHR35797:SF1">
    <property type="entry name" value="PROTEASE"/>
    <property type="match status" value="1"/>
</dbReference>
<dbReference type="Pfam" id="PF02517">
    <property type="entry name" value="Rce1-like"/>
    <property type="match status" value="1"/>
</dbReference>
<keyword evidence="4" id="KW-0378">Hydrolase</keyword>
<gene>
    <name evidence="4" type="ORF">GFD30_03480</name>
</gene>
<feature type="transmembrane region" description="Helical" evidence="1">
    <location>
        <begin position="193"/>
        <end position="211"/>
    </location>
</feature>
<evidence type="ECO:0000313" key="5">
    <source>
        <dbReference type="Proteomes" id="UP000477750"/>
    </source>
</evidence>
<name>A0A6L5G4U4_9ACTN</name>
<accession>A0A6L5G4U4</accession>
<keyword evidence="4" id="KW-0482">Metalloprotease</keyword>
<dbReference type="SUPFAM" id="SSF51735">
    <property type="entry name" value="NAD(P)-binding Rossmann-fold domains"/>
    <property type="match status" value="1"/>
</dbReference>
<evidence type="ECO:0000259" key="3">
    <source>
        <dbReference type="Pfam" id="PF03807"/>
    </source>
</evidence>
<keyword evidence="1" id="KW-0812">Transmembrane</keyword>
<evidence type="ECO:0000313" key="4">
    <source>
        <dbReference type="EMBL" id="MQM24645.1"/>
    </source>
</evidence>
<dbReference type="Pfam" id="PF03807">
    <property type="entry name" value="F420_oxidored"/>
    <property type="match status" value="1"/>
</dbReference>